<dbReference type="InterPro" id="IPR000999">
    <property type="entry name" value="RNase_III_dom"/>
</dbReference>
<evidence type="ECO:0000256" key="2">
    <source>
        <dbReference type="ARBA" id="ARBA00022759"/>
    </source>
</evidence>
<comment type="cofactor">
    <cofactor evidence="4">
        <name>Mg(2+)</name>
        <dbReference type="ChEBI" id="CHEBI:18420"/>
    </cofactor>
</comment>
<name>A0ABW0YQY5_9BACI</name>
<dbReference type="InterPro" id="IPR008226">
    <property type="entry name" value="Mini3_fam"/>
</dbReference>
<dbReference type="Pfam" id="PF00636">
    <property type="entry name" value="Ribonuclease_3"/>
    <property type="match status" value="1"/>
</dbReference>
<gene>
    <name evidence="4" type="primary">mrnC</name>
    <name evidence="6" type="ORF">ACFPU1_13445</name>
</gene>
<keyword evidence="4" id="KW-0690">Ribosome biogenesis</keyword>
<keyword evidence="4" id="KW-0963">Cytoplasm</keyword>
<dbReference type="PIRSF" id="PIRSF005520">
    <property type="entry name" value="UCP005520"/>
    <property type="match status" value="1"/>
</dbReference>
<evidence type="ECO:0000256" key="1">
    <source>
        <dbReference type="ARBA" id="ARBA00022722"/>
    </source>
</evidence>
<comment type="similarity">
    <text evidence="4">Belongs to the MrnC RNase family.</text>
</comment>
<sequence>MLDEERGEKQVDARQLNALALAYMGDAIYDMYVRHHLIARGRVRPQKLHQTTTSYVSAKAQARAVRSLLDKQELTEEEEAVVRRGRNAKSGTVPKNTDQNTYRHSTAFEALLGFLYFLERKERLERIIYYTFTLVEEEQERSEKS</sequence>
<comment type="subunit">
    <text evidence="4">Homodimer.</text>
</comment>
<comment type="function">
    <text evidence="4">Involved in correct processing of both the 5' and 3' ends of 23S rRNA precursor. Processes 30S rRNA precursor transcript even in absence of ribonuclease 3 (Rnc); Rnc processes 30S rRNA into smaller rRNA precursors.</text>
</comment>
<dbReference type="RefSeq" id="WP_385942010.1">
    <property type="nucleotide sequence ID" value="NZ_JBHSOZ010000007.1"/>
</dbReference>
<keyword evidence="4" id="KW-0698">rRNA processing</keyword>
<dbReference type="SUPFAM" id="SSF69065">
    <property type="entry name" value="RNase III domain-like"/>
    <property type="match status" value="1"/>
</dbReference>
<keyword evidence="4" id="KW-0460">Magnesium</keyword>
<dbReference type="PANTHER" id="PTHR34276">
    <property type="entry name" value="MINI-RIBONUCLEASE 3"/>
    <property type="match status" value="1"/>
</dbReference>
<evidence type="ECO:0000313" key="7">
    <source>
        <dbReference type="Proteomes" id="UP001596142"/>
    </source>
</evidence>
<reference evidence="7" key="1">
    <citation type="journal article" date="2019" name="Int. J. Syst. Evol. Microbiol.">
        <title>The Global Catalogue of Microorganisms (GCM) 10K type strain sequencing project: providing services to taxonomists for standard genome sequencing and annotation.</title>
        <authorList>
            <consortium name="The Broad Institute Genomics Platform"/>
            <consortium name="The Broad Institute Genome Sequencing Center for Infectious Disease"/>
            <person name="Wu L."/>
            <person name="Ma J."/>
        </authorList>
    </citation>
    <scope>NUCLEOTIDE SEQUENCE [LARGE SCALE GENOMIC DNA]</scope>
    <source>
        <strain evidence="7">CECT 7184</strain>
    </source>
</reference>
<evidence type="ECO:0000256" key="4">
    <source>
        <dbReference type="HAMAP-Rule" id="MF_01468"/>
    </source>
</evidence>
<protein>
    <recommendedName>
        <fullName evidence="4">Mini-ribonuclease 3</fullName>
        <shortName evidence="4">Mini-3</shortName>
        <shortName evidence="4">Mini-RNase 3</shortName>
        <ecNumber evidence="4">3.1.26.-</ecNumber>
    </recommendedName>
    <alternativeName>
        <fullName evidence="4">Mini-RNase III</fullName>
        <shortName evidence="4">Mini-III</shortName>
    </alternativeName>
</protein>
<evidence type="ECO:0000313" key="6">
    <source>
        <dbReference type="EMBL" id="MFC5713772.1"/>
    </source>
</evidence>
<dbReference type="Gene3D" id="1.10.1520.10">
    <property type="entry name" value="Ribonuclease III domain"/>
    <property type="match status" value="1"/>
</dbReference>
<dbReference type="InterPro" id="IPR036389">
    <property type="entry name" value="RNase_III_sf"/>
</dbReference>
<keyword evidence="2 4" id="KW-0255">Endonuclease</keyword>
<keyword evidence="1 4" id="KW-0540">Nuclease</keyword>
<dbReference type="HAMAP" id="MF_01468">
    <property type="entry name" value="RNase_Mini_III"/>
    <property type="match status" value="1"/>
</dbReference>
<organism evidence="6 7">
    <name type="scientific">Thalassorhabdus alkalitolerans</name>
    <dbReference type="NCBI Taxonomy" id="2282697"/>
    <lineage>
        <taxon>Bacteria</taxon>
        <taxon>Bacillati</taxon>
        <taxon>Bacillota</taxon>
        <taxon>Bacilli</taxon>
        <taxon>Bacillales</taxon>
        <taxon>Bacillaceae</taxon>
        <taxon>Thalassorhabdus</taxon>
    </lineage>
</organism>
<evidence type="ECO:0000259" key="5">
    <source>
        <dbReference type="Pfam" id="PF00636"/>
    </source>
</evidence>
<comment type="caution">
    <text evidence="6">The sequence shown here is derived from an EMBL/GenBank/DDBJ whole genome shotgun (WGS) entry which is preliminary data.</text>
</comment>
<keyword evidence="4" id="KW-0699">rRNA-binding</keyword>
<feature type="active site" evidence="4">
    <location>
        <position position="26"/>
    </location>
</feature>
<dbReference type="Proteomes" id="UP001596142">
    <property type="component" value="Unassembled WGS sequence"/>
</dbReference>
<dbReference type="PANTHER" id="PTHR34276:SF1">
    <property type="entry name" value="MINI-RIBONUCLEASE 3"/>
    <property type="match status" value="1"/>
</dbReference>
<dbReference type="EC" id="3.1.26.-" evidence="4"/>
<comment type="subcellular location">
    <subcellularLocation>
        <location evidence="4">Cytoplasm</location>
    </subcellularLocation>
</comment>
<evidence type="ECO:0000256" key="3">
    <source>
        <dbReference type="ARBA" id="ARBA00022801"/>
    </source>
</evidence>
<keyword evidence="7" id="KW-1185">Reference proteome</keyword>
<keyword evidence="3 4" id="KW-0378">Hydrolase</keyword>
<dbReference type="EMBL" id="JBHSOZ010000007">
    <property type="protein sequence ID" value="MFC5713772.1"/>
    <property type="molecule type" value="Genomic_DNA"/>
</dbReference>
<feature type="domain" description="RNase III" evidence="5">
    <location>
        <begin position="20"/>
        <end position="117"/>
    </location>
</feature>
<proteinExistence type="inferred from homology"/>
<keyword evidence="4" id="KW-0694">RNA-binding</keyword>
<accession>A0ABW0YQY5</accession>